<organism evidence="2 3">
    <name type="scientific">Prototheca wickerhamii</name>
    <dbReference type="NCBI Taxonomy" id="3111"/>
    <lineage>
        <taxon>Eukaryota</taxon>
        <taxon>Viridiplantae</taxon>
        <taxon>Chlorophyta</taxon>
        <taxon>core chlorophytes</taxon>
        <taxon>Trebouxiophyceae</taxon>
        <taxon>Chlorellales</taxon>
        <taxon>Chlorellaceae</taxon>
        <taxon>Prototheca</taxon>
    </lineage>
</organism>
<dbReference type="PANTHER" id="PTHR47571">
    <property type="entry name" value="THIOREDOXIN-LIKE 3-3"/>
    <property type="match status" value="1"/>
</dbReference>
<comment type="caution">
    <text evidence="2">The sequence shown here is derived from an EMBL/GenBank/DDBJ whole genome shotgun (WGS) entry which is preliminary data.</text>
</comment>
<reference evidence="2" key="1">
    <citation type="submission" date="2021-01" db="EMBL/GenBank/DDBJ databases">
        <authorList>
            <person name="Eckstrom K.M.E."/>
        </authorList>
    </citation>
    <scope>NUCLEOTIDE SEQUENCE</scope>
    <source>
        <strain evidence="2">UVCC 0001</strain>
    </source>
</reference>
<dbReference type="Proteomes" id="UP001255856">
    <property type="component" value="Unassembled WGS sequence"/>
</dbReference>
<dbReference type="InterPro" id="IPR044193">
    <property type="entry name" value="TRL33"/>
</dbReference>
<evidence type="ECO:0000313" key="2">
    <source>
        <dbReference type="EMBL" id="KAK2079843.1"/>
    </source>
</evidence>
<dbReference type="PANTHER" id="PTHR47571:SF1">
    <property type="entry name" value="THIOREDOXIN-LIKE 3-3"/>
    <property type="match status" value="1"/>
</dbReference>
<dbReference type="Gene3D" id="3.40.30.10">
    <property type="entry name" value="Glutaredoxin"/>
    <property type="match status" value="1"/>
</dbReference>
<feature type="domain" description="Thioredoxin" evidence="1">
    <location>
        <begin position="26"/>
        <end position="114"/>
    </location>
</feature>
<dbReference type="SUPFAM" id="SSF52833">
    <property type="entry name" value="Thioredoxin-like"/>
    <property type="match status" value="1"/>
</dbReference>
<keyword evidence="3" id="KW-1185">Reference proteome</keyword>
<accession>A0AAD9ILL2</accession>
<gene>
    <name evidence="2" type="ORF">QBZ16_002238</name>
</gene>
<evidence type="ECO:0000259" key="1">
    <source>
        <dbReference type="Pfam" id="PF00085"/>
    </source>
</evidence>
<dbReference type="InterPro" id="IPR036249">
    <property type="entry name" value="Thioredoxin-like_sf"/>
</dbReference>
<dbReference type="Pfam" id="PF00085">
    <property type="entry name" value="Thioredoxin"/>
    <property type="match status" value="1"/>
</dbReference>
<protein>
    <recommendedName>
        <fullName evidence="1">Thioredoxin domain-containing protein</fullName>
    </recommendedName>
</protein>
<dbReference type="AlphaFoldDB" id="A0AAD9ILL2"/>
<dbReference type="InterPro" id="IPR013766">
    <property type="entry name" value="Thioredoxin_domain"/>
</dbReference>
<evidence type="ECO:0000313" key="3">
    <source>
        <dbReference type="Proteomes" id="UP001255856"/>
    </source>
</evidence>
<sequence length="125" mass="14008">MESGSLDSNKEASFARITSNVAGLRTDEDYDAFIAHSRSKLAVVNFGATWCSHCQSIFPHFLRIAKQRPEIEFAVAQVDYMHRAAQDVTFTPTVTIFKNGKKVDEVLGASAQQIRDRVWLQTDEA</sequence>
<proteinExistence type="predicted"/>
<name>A0AAD9ILL2_PROWI</name>
<dbReference type="EMBL" id="JASFZW010000002">
    <property type="protein sequence ID" value="KAK2079843.1"/>
    <property type="molecule type" value="Genomic_DNA"/>
</dbReference>
<dbReference type="CDD" id="cd02947">
    <property type="entry name" value="TRX_family"/>
    <property type="match status" value="1"/>
</dbReference>